<evidence type="ECO:0000313" key="18">
    <source>
        <dbReference type="Proteomes" id="UP000077315"/>
    </source>
</evidence>
<gene>
    <name evidence="17" type="ORF">PHYBLDRAFT_179151</name>
</gene>
<organism evidence="17 18">
    <name type="scientific">Phycomyces blakesleeanus (strain ATCC 8743b / DSM 1359 / FGSC 10004 / NBRC 33097 / NRRL 1555)</name>
    <dbReference type="NCBI Taxonomy" id="763407"/>
    <lineage>
        <taxon>Eukaryota</taxon>
        <taxon>Fungi</taxon>
        <taxon>Fungi incertae sedis</taxon>
        <taxon>Mucoromycota</taxon>
        <taxon>Mucoromycotina</taxon>
        <taxon>Mucoromycetes</taxon>
        <taxon>Mucorales</taxon>
        <taxon>Phycomycetaceae</taxon>
        <taxon>Phycomyces</taxon>
    </lineage>
</organism>
<keyword evidence="15" id="KW-0812">Transmembrane</keyword>
<feature type="binding site" evidence="12">
    <location>
        <position position="519"/>
    </location>
    <ligand>
        <name>Ca(2+)</name>
        <dbReference type="ChEBI" id="CHEBI:29108"/>
    </ligand>
</feature>
<keyword evidence="5 14" id="KW-0378">Hydrolase</keyword>
<dbReference type="OrthoDB" id="8118055at2759"/>
<evidence type="ECO:0000256" key="6">
    <source>
        <dbReference type="ARBA" id="ARBA00023157"/>
    </source>
</evidence>
<dbReference type="VEuPathDB" id="FungiDB:PHYBLDRAFT_179151"/>
<dbReference type="GO" id="GO:0005509">
    <property type="term" value="F:calcium ion binding"/>
    <property type="evidence" value="ECO:0007669"/>
    <property type="project" value="InterPro"/>
</dbReference>
<feature type="transmembrane region" description="Helical" evidence="15">
    <location>
        <begin position="551"/>
        <end position="570"/>
    </location>
</feature>
<comment type="catalytic activity">
    <reaction evidence="10">
        <text>N(4)-(alpha-D-Man-(1-&gt;2)-alpha-D-Man-(1-&gt;2)-alpha-D-Man-(1-&gt;3)-[alpha-D-Man-(1-&gt;2)-alpha-D-Man-(1-&gt;3)-[alpha-D-Man-(1-&gt;2)-alpha-D-Man-(1-&gt;6)]-alpha-D-Man-(1-&gt;6)]-beta-D-Man-(1-&gt;4)-beta-D-GlcNAc-(1-&gt;4)-beta-D-GlcNAc)-L-asparaginyl-[protein] (N-glucan mannose isomer 9A1,2,3B1,2,3) + 4 H2O = N(4)-(alpha-D-Man-(1-&gt;3)-[alpha-D-Man-(1-&gt;3)-[alpha-D-Man-(1-&gt;6)]-alpha-D-Man-(1-&gt;6)]-beta-D-Man-(1-&gt;4)-beta-D-GlcNAc-(1-&gt;4)-beta-D-GlcNAc)-L-asparaginyl-[protein] (N-glucan mannose isomer 5A1,2) + 4 beta-D-mannose</text>
        <dbReference type="Rhea" id="RHEA:56008"/>
        <dbReference type="Rhea" id="RHEA-COMP:14356"/>
        <dbReference type="Rhea" id="RHEA-COMP:14367"/>
        <dbReference type="ChEBI" id="CHEBI:15377"/>
        <dbReference type="ChEBI" id="CHEBI:28563"/>
        <dbReference type="ChEBI" id="CHEBI:59087"/>
        <dbReference type="ChEBI" id="CHEBI:139493"/>
        <dbReference type="EC" id="3.2.1.113"/>
    </reaction>
</comment>
<feature type="active site" evidence="11">
    <location>
        <position position="431"/>
    </location>
</feature>
<sequence length="571" mass="64839">MRFLEWKSKGTGVLLMLTAVQAFDRSVFQQPMYANKSISNDSYRIRAQSPLPDATQLTQKEKQDFIKGAFMFAWEGYRAFSWGYDENRPVSNRPVNTRNGWGATIVDALDTLYLMGLTEQFNEAKDFVRTIDWKAVKPGNEEVQVFETVIRYVGGLISAYDLSGDSVFITKAVELVDLLMPAFDTPTGIPYQFVNFKTGKGVKSGFTDGASCLAELGTVQLEFTRLSQITDNWVYHRAGQRVYEAFENMRTSPHGLFTHLINPDTGKQLGNYITWGGMADSFYEYLIKQYVMSKGRDERMKDMSIAAIRSLEKHLLTSPKDHSERVLLSVLDNGVQVPVMDELACFAPGSLLLASKTIPGLKNIEDFAADLMDGCYIAWSSTRTGLAPETFGWEDSKDGHTVVGELTGRRKQLAEEAGVFPVTSSYILRPETLESLYYFYKYTGDKSYEIKAWNIFNALHVYSHSSSGFSGVQDIDSSYPTWDDRQESFFFAETFKYLYLFYDDDAAESVSFDQWVFNTEAHPFRIVDKEPPKPVEVPWFDEISDFFDKCLSFILGILFGWIGIIYKSIFG</sequence>
<dbReference type="GO" id="GO:0004571">
    <property type="term" value="F:mannosyl-oligosaccharide 1,2-alpha-mannosidase activity"/>
    <property type="evidence" value="ECO:0007669"/>
    <property type="project" value="UniProtKB-EC"/>
</dbReference>
<evidence type="ECO:0000256" key="4">
    <source>
        <dbReference type="ARBA" id="ARBA00022729"/>
    </source>
</evidence>
<evidence type="ECO:0000256" key="16">
    <source>
        <dbReference type="SAM" id="SignalP"/>
    </source>
</evidence>
<keyword evidence="12" id="KW-0106">Calcium</keyword>
<keyword evidence="18" id="KW-1185">Reference proteome</keyword>
<accession>A0A162Q361</accession>
<feature type="active site" description="Proton donor" evidence="11">
    <location>
        <position position="147"/>
    </location>
</feature>
<dbReference type="SUPFAM" id="SSF48225">
    <property type="entry name" value="Seven-hairpin glycosidases"/>
    <property type="match status" value="1"/>
</dbReference>
<protein>
    <recommendedName>
        <fullName evidence="14">alpha-1,2-Mannosidase</fullName>
        <ecNumber evidence="14">3.2.1.-</ecNumber>
    </recommendedName>
</protein>
<evidence type="ECO:0000256" key="12">
    <source>
        <dbReference type="PIRSR" id="PIRSR601382-2"/>
    </source>
</evidence>
<dbReference type="PRINTS" id="PR00747">
    <property type="entry name" value="GLYHDRLASE47"/>
</dbReference>
<evidence type="ECO:0000256" key="9">
    <source>
        <dbReference type="ARBA" id="ARBA00047669"/>
    </source>
</evidence>
<feature type="active site" evidence="11">
    <location>
        <position position="280"/>
    </location>
</feature>
<dbReference type="Gene3D" id="1.50.10.10">
    <property type="match status" value="1"/>
</dbReference>
<evidence type="ECO:0000256" key="5">
    <source>
        <dbReference type="ARBA" id="ARBA00022801"/>
    </source>
</evidence>
<evidence type="ECO:0000256" key="8">
    <source>
        <dbReference type="ARBA" id="ARBA00023295"/>
    </source>
</evidence>
<dbReference type="InterPro" id="IPR001382">
    <property type="entry name" value="Glyco_hydro_47"/>
</dbReference>
<dbReference type="GO" id="GO:0005975">
    <property type="term" value="P:carbohydrate metabolic process"/>
    <property type="evidence" value="ECO:0007669"/>
    <property type="project" value="InterPro"/>
</dbReference>
<keyword evidence="6 13" id="KW-1015">Disulfide bond</keyword>
<evidence type="ECO:0000256" key="3">
    <source>
        <dbReference type="ARBA" id="ARBA00007658"/>
    </source>
</evidence>
<dbReference type="AlphaFoldDB" id="A0A162Q361"/>
<dbReference type="InParanoid" id="A0A162Q361"/>
<evidence type="ECO:0000256" key="1">
    <source>
        <dbReference type="ARBA" id="ARBA00001913"/>
    </source>
</evidence>
<name>A0A162Q361_PHYB8</name>
<dbReference type="Pfam" id="PF01532">
    <property type="entry name" value="Glyco_hydro_47"/>
    <property type="match status" value="1"/>
</dbReference>
<dbReference type="GO" id="GO:0005783">
    <property type="term" value="C:endoplasmic reticulum"/>
    <property type="evidence" value="ECO:0007669"/>
    <property type="project" value="TreeGrafter"/>
</dbReference>
<keyword evidence="7" id="KW-0325">Glycoprotein</keyword>
<evidence type="ECO:0000256" key="2">
    <source>
        <dbReference type="ARBA" id="ARBA00004922"/>
    </source>
</evidence>
<dbReference type="RefSeq" id="XP_018297616.1">
    <property type="nucleotide sequence ID" value="XM_018438109.1"/>
</dbReference>
<evidence type="ECO:0000256" key="10">
    <source>
        <dbReference type="ARBA" id="ARBA00048605"/>
    </source>
</evidence>
<comment type="cofactor">
    <cofactor evidence="1 12">
        <name>Ca(2+)</name>
        <dbReference type="ChEBI" id="CHEBI:29108"/>
    </cofactor>
</comment>
<keyword evidence="12" id="KW-0479">Metal-binding</keyword>
<feature type="active site" description="Proton donor" evidence="11">
    <location>
        <position position="389"/>
    </location>
</feature>
<feature type="disulfide bond" evidence="13">
    <location>
        <begin position="345"/>
        <end position="375"/>
    </location>
</feature>
<dbReference type="GeneID" id="28999015"/>
<comment type="catalytic activity">
    <reaction evidence="9">
        <text>N(4)-(alpha-D-Man-(1-&gt;2)-alpha-D-Man-(1-&gt;2)-alpha-D-Man-(1-&gt;3)-[alpha-D-Man-(1-&gt;3)-[alpha-D-Man-(1-&gt;2)-alpha-D-Man-(1-&gt;6)]-alpha-D-Man-(1-&gt;6)]-beta-D-Man-(1-&gt;4)-beta-D-GlcNAc-(1-&gt;4)-beta-D-GlcNAc)-L-asparaginyl-[protein] (N-glucan mannose isomer 8A1,2,3B1,3) + 3 H2O = N(4)-(alpha-D-Man-(1-&gt;3)-[alpha-D-Man-(1-&gt;3)-[alpha-D-Man-(1-&gt;6)]-alpha-D-Man-(1-&gt;6)]-beta-D-Man-(1-&gt;4)-beta-D-GlcNAc-(1-&gt;4)-beta-D-GlcNAc)-L-asparaginyl-[protein] (N-glucan mannose isomer 5A1,2) + 3 beta-D-mannose</text>
        <dbReference type="Rhea" id="RHEA:56028"/>
        <dbReference type="Rhea" id="RHEA-COMP:14358"/>
        <dbReference type="Rhea" id="RHEA-COMP:14367"/>
        <dbReference type="ChEBI" id="CHEBI:15377"/>
        <dbReference type="ChEBI" id="CHEBI:28563"/>
        <dbReference type="ChEBI" id="CHEBI:59087"/>
        <dbReference type="ChEBI" id="CHEBI:60628"/>
        <dbReference type="EC" id="3.2.1.113"/>
    </reaction>
</comment>
<dbReference type="InterPro" id="IPR036026">
    <property type="entry name" value="Seven-hairpin_glycosidases"/>
</dbReference>
<comment type="similarity">
    <text evidence="3 14">Belongs to the glycosyl hydrolase 47 family.</text>
</comment>
<evidence type="ECO:0000256" key="11">
    <source>
        <dbReference type="PIRSR" id="PIRSR601382-1"/>
    </source>
</evidence>
<proteinExistence type="inferred from homology"/>
<dbReference type="EMBL" id="KV440972">
    <property type="protein sequence ID" value="OAD79576.1"/>
    <property type="molecule type" value="Genomic_DNA"/>
</dbReference>
<dbReference type="Proteomes" id="UP000077315">
    <property type="component" value="Unassembled WGS sequence"/>
</dbReference>
<feature type="signal peptide" evidence="16">
    <location>
        <begin position="1"/>
        <end position="22"/>
    </location>
</feature>
<dbReference type="EC" id="3.2.1.-" evidence="14"/>
<reference evidence="18" key="1">
    <citation type="submission" date="2015-06" db="EMBL/GenBank/DDBJ databases">
        <title>Expansion of signal transduction pathways in fungi by whole-genome duplication.</title>
        <authorList>
            <consortium name="DOE Joint Genome Institute"/>
            <person name="Corrochano L.M."/>
            <person name="Kuo A."/>
            <person name="Marcet-Houben M."/>
            <person name="Polaino S."/>
            <person name="Salamov A."/>
            <person name="Villalobos J.M."/>
            <person name="Alvarez M.I."/>
            <person name="Avalos J."/>
            <person name="Benito E.P."/>
            <person name="Benoit I."/>
            <person name="Burger G."/>
            <person name="Camino L.P."/>
            <person name="Canovas D."/>
            <person name="Cerda-Olmedo E."/>
            <person name="Cheng J.-F."/>
            <person name="Dominguez A."/>
            <person name="Elias M."/>
            <person name="Eslava A.P."/>
            <person name="Glaser F."/>
            <person name="Grimwood J."/>
            <person name="Gutierrez G."/>
            <person name="Heitman J."/>
            <person name="Henrissat B."/>
            <person name="Iturriaga E.A."/>
            <person name="Lang B.F."/>
            <person name="Lavin J.L."/>
            <person name="Lee S."/>
            <person name="Li W."/>
            <person name="Lindquist E."/>
            <person name="Lopez-Garcia S."/>
            <person name="Luque E.M."/>
            <person name="Marcos A.T."/>
            <person name="Martin J."/>
            <person name="McCluskey K."/>
            <person name="Medina H.R."/>
            <person name="Miralles-Duran A."/>
            <person name="Miyazaki A."/>
            <person name="Munoz-Torres E."/>
            <person name="Oguiza J.A."/>
            <person name="Ohm R."/>
            <person name="Olmedo M."/>
            <person name="Orejas M."/>
            <person name="Ortiz-Castellanos L."/>
            <person name="Pisabarro A.G."/>
            <person name="Rodriguez-Romero J."/>
            <person name="Ruiz-Herrera J."/>
            <person name="Ruiz-Vazquez R."/>
            <person name="Sanz C."/>
            <person name="Schackwitz W."/>
            <person name="Schmutz J."/>
            <person name="Shahriari M."/>
            <person name="Shelest E."/>
            <person name="Silva-Franco F."/>
            <person name="Soanes D."/>
            <person name="Syed K."/>
            <person name="Tagua V.G."/>
            <person name="Talbot N.J."/>
            <person name="Thon M."/>
            <person name="De vries R.P."/>
            <person name="Wiebenga A."/>
            <person name="Yadav J.S."/>
            <person name="Braun E.L."/>
            <person name="Baker S."/>
            <person name="Garre V."/>
            <person name="Horwitz B."/>
            <person name="Torres-Martinez S."/>
            <person name="Idnurm A."/>
            <person name="Herrera-Estrella A."/>
            <person name="Gabaldon T."/>
            <person name="Grigoriev I.V."/>
        </authorList>
    </citation>
    <scope>NUCLEOTIDE SEQUENCE [LARGE SCALE GENOMIC DNA]</scope>
    <source>
        <strain evidence="18">NRRL 1555(-)</strain>
    </source>
</reference>
<evidence type="ECO:0000256" key="14">
    <source>
        <dbReference type="RuleBase" id="RU361193"/>
    </source>
</evidence>
<evidence type="ECO:0000256" key="13">
    <source>
        <dbReference type="PIRSR" id="PIRSR601382-3"/>
    </source>
</evidence>
<dbReference type="GO" id="GO:0036503">
    <property type="term" value="P:ERAD pathway"/>
    <property type="evidence" value="ECO:0007669"/>
    <property type="project" value="UniProtKB-ARBA"/>
</dbReference>
<keyword evidence="15" id="KW-1133">Transmembrane helix</keyword>
<evidence type="ECO:0000256" key="7">
    <source>
        <dbReference type="ARBA" id="ARBA00023180"/>
    </source>
</evidence>
<evidence type="ECO:0000256" key="15">
    <source>
        <dbReference type="SAM" id="Phobius"/>
    </source>
</evidence>
<keyword evidence="15" id="KW-0472">Membrane</keyword>
<dbReference type="STRING" id="763407.A0A162Q361"/>
<keyword evidence="8 14" id="KW-0326">Glycosidase</keyword>
<dbReference type="InterPro" id="IPR050749">
    <property type="entry name" value="Glycosyl_Hydrolase_47"/>
</dbReference>
<feature type="chain" id="PRO_5007838958" description="alpha-1,2-Mannosidase" evidence="16">
    <location>
        <begin position="23"/>
        <end position="571"/>
    </location>
</feature>
<keyword evidence="4 16" id="KW-0732">Signal</keyword>
<dbReference type="GO" id="GO:0016020">
    <property type="term" value="C:membrane"/>
    <property type="evidence" value="ECO:0007669"/>
    <property type="project" value="InterPro"/>
</dbReference>
<dbReference type="PANTHER" id="PTHR11742:SF101">
    <property type="entry name" value="MANNOSYL-OLIGOSACCHARIDE ALPHA-1,2-MANNOSIDASE 1B"/>
    <property type="match status" value="1"/>
</dbReference>
<evidence type="ECO:0000313" key="17">
    <source>
        <dbReference type="EMBL" id="OAD79576.1"/>
    </source>
</evidence>
<dbReference type="PANTHER" id="PTHR11742">
    <property type="entry name" value="MANNOSYL-OLIGOSACCHARIDE ALPHA-1,2-MANNOSIDASE-RELATED"/>
    <property type="match status" value="1"/>
</dbReference>
<comment type="pathway">
    <text evidence="2">Protein modification; protein glycosylation.</text>
</comment>
<dbReference type="InterPro" id="IPR012341">
    <property type="entry name" value="6hp_glycosidase-like_sf"/>
</dbReference>